<dbReference type="EMBL" id="FRFE01000031">
    <property type="protein sequence ID" value="SHO52042.1"/>
    <property type="molecule type" value="Genomic_DNA"/>
</dbReference>
<evidence type="ECO:0008006" key="4">
    <source>
        <dbReference type="Google" id="ProtNLM"/>
    </source>
</evidence>
<dbReference type="OrthoDB" id="5422674at2"/>
<accession>A0A1M7YHD2</accession>
<evidence type="ECO:0000313" key="2">
    <source>
        <dbReference type="EMBL" id="SHO52042.1"/>
    </source>
</evidence>
<proteinExistence type="predicted"/>
<reference evidence="2 3" key="1">
    <citation type="submission" date="2016-12" db="EMBL/GenBank/DDBJ databases">
        <authorList>
            <person name="Song W.-J."/>
            <person name="Kurnit D.M."/>
        </authorList>
    </citation>
    <scope>NUCLEOTIDE SEQUENCE [LARGE SCALE GENOMIC DNA]</scope>
    <source>
        <strain evidence="2 3">DSM 18488</strain>
    </source>
</reference>
<dbReference type="Proteomes" id="UP000184603">
    <property type="component" value="Unassembled WGS sequence"/>
</dbReference>
<feature type="compositionally biased region" description="Low complexity" evidence="1">
    <location>
        <begin position="9"/>
        <end position="19"/>
    </location>
</feature>
<keyword evidence="3" id="KW-1185">Reference proteome</keyword>
<organism evidence="2 3">
    <name type="scientific">Desulfopila aestuarii DSM 18488</name>
    <dbReference type="NCBI Taxonomy" id="1121416"/>
    <lineage>
        <taxon>Bacteria</taxon>
        <taxon>Pseudomonadati</taxon>
        <taxon>Thermodesulfobacteriota</taxon>
        <taxon>Desulfobulbia</taxon>
        <taxon>Desulfobulbales</taxon>
        <taxon>Desulfocapsaceae</taxon>
        <taxon>Desulfopila</taxon>
    </lineage>
</organism>
<evidence type="ECO:0000313" key="3">
    <source>
        <dbReference type="Proteomes" id="UP000184603"/>
    </source>
</evidence>
<dbReference type="RefSeq" id="WP_073615751.1">
    <property type="nucleotide sequence ID" value="NZ_FRFE01000031.1"/>
</dbReference>
<dbReference type="AlphaFoldDB" id="A0A1M7YHD2"/>
<name>A0A1M7YHD2_9BACT</name>
<feature type="region of interest" description="Disordered" evidence="1">
    <location>
        <begin position="1"/>
        <end position="24"/>
    </location>
</feature>
<dbReference type="Gene3D" id="3.40.109.40">
    <property type="match status" value="1"/>
</dbReference>
<evidence type="ECO:0000256" key="1">
    <source>
        <dbReference type="SAM" id="MobiDB-lite"/>
    </source>
</evidence>
<protein>
    <recommendedName>
        <fullName evidence="4">Vitamin B12 dependent methionine synthase, activation domain</fullName>
    </recommendedName>
</protein>
<dbReference type="GO" id="GO:0008705">
    <property type="term" value="F:methionine synthase activity"/>
    <property type="evidence" value="ECO:0007669"/>
    <property type="project" value="InterPro"/>
</dbReference>
<dbReference type="STRING" id="1121416.SAMN02745220_04338"/>
<sequence length="125" mass="13226">MPPTIRNFSPPMSSTSSPPGVGRTGHIIKEIAEKTAEESGRKVSPFLSPGSVHGWELEEQFTLCSLLPLQSIGVALSSNGILIPFKSLSCMIGIGTGYSSSQVGTTCQVCSRNARCEMQQPTQGV</sequence>
<dbReference type="InterPro" id="IPR037010">
    <property type="entry name" value="VitB12-dep_Met_synth_activ_sf"/>
</dbReference>
<dbReference type="SUPFAM" id="SSF56507">
    <property type="entry name" value="Methionine synthase activation domain-like"/>
    <property type="match status" value="1"/>
</dbReference>
<gene>
    <name evidence="2" type="ORF">SAMN02745220_04338</name>
</gene>